<dbReference type="SUPFAM" id="SSF48452">
    <property type="entry name" value="TPR-like"/>
    <property type="match status" value="1"/>
</dbReference>
<keyword evidence="3" id="KW-1185">Reference proteome</keyword>
<accession>A1ZRM0</accession>
<proteinExistence type="predicted"/>
<dbReference type="eggNOG" id="COG0457">
    <property type="taxonomic scope" value="Bacteria"/>
</dbReference>
<evidence type="ECO:0000256" key="1">
    <source>
        <dbReference type="SAM" id="Phobius"/>
    </source>
</evidence>
<keyword evidence="1" id="KW-0812">Transmembrane</keyword>
<comment type="caution">
    <text evidence="2">The sequence shown here is derived from an EMBL/GenBank/DDBJ whole genome shotgun (WGS) entry which is preliminary data.</text>
</comment>
<evidence type="ECO:0000313" key="2">
    <source>
        <dbReference type="EMBL" id="EAY26925.1"/>
    </source>
</evidence>
<evidence type="ECO:0000313" key="3">
    <source>
        <dbReference type="Proteomes" id="UP000004095"/>
    </source>
</evidence>
<dbReference type="AlphaFoldDB" id="A1ZRM0"/>
<feature type="transmembrane region" description="Helical" evidence="1">
    <location>
        <begin position="192"/>
        <end position="212"/>
    </location>
</feature>
<sequence>MCLCGWSFSNAQDSLTNHHTAKTVIHHYLKKANQLFAQKQYQQAQLTYERVVFLTKDKSIANEALLRKAYCHKRLKQFTLAQETVERAELLPAQDSVNYLLLYEVALNAYLAQQYKQSLKFINIIKNTIKDSIKVQRVMFLEILALNETYQWNKAKQLCVRYIKLHQSDQNIEALYGFVEKKPFKSIKKAKTISWIFPGAGQMYAGVFWRGVSSSVLTLGSLTFGVFSVLNGYYASGILTGLGMGRIFYTGGRRHAAYQTQKYNLKKIAKYHQKIKEFLLDNERKYKK</sequence>
<gene>
    <name evidence="2" type="ORF">M23134_03576</name>
</gene>
<dbReference type="Gene3D" id="1.25.40.10">
    <property type="entry name" value="Tetratricopeptide repeat domain"/>
    <property type="match status" value="1"/>
</dbReference>
<keyword evidence="1" id="KW-0472">Membrane</keyword>
<feature type="transmembrane region" description="Helical" evidence="1">
    <location>
        <begin position="232"/>
        <end position="249"/>
    </location>
</feature>
<name>A1ZRM0_MICM2</name>
<protein>
    <recommendedName>
        <fullName evidence="4">Tetratricopeptide repeat domain protein</fullName>
    </recommendedName>
</protein>
<reference evidence="2 3" key="1">
    <citation type="submission" date="2007-01" db="EMBL/GenBank/DDBJ databases">
        <authorList>
            <person name="Haygood M."/>
            <person name="Podell S."/>
            <person name="Anderson C."/>
            <person name="Hopkinson B."/>
            <person name="Roe K."/>
            <person name="Barbeau K."/>
            <person name="Gaasterland T."/>
            <person name="Ferriera S."/>
            <person name="Johnson J."/>
            <person name="Kravitz S."/>
            <person name="Beeson K."/>
            <person name="Sutton G."/>
            <person name="Rogers Y.-H."/>
            <person name="Friedman R."/>
            <person name="Frazier M."/>
            <person name="Venter J.C."/>
        </authorList>
    </citation>
    <scope>NUCLEOTIDE SEQUENCE [LARGE SCALE GENOMIC DNA]</scope>
    <source>
        <strain evidence="2 3">ATCC 23134</strain>
    </source>
</reference>
<evidence type="ECO:0008006" key="4">
    <source>
        <dbReference type="Google" id="ProtNLM"/>
    </source>
</evidence>
<dbReference type="EMBL" id="AAWS01000028">
    <property type="protein sequence ID" value="EAY26925.1"/>
    <property type="molecule type" value="Genomic_DNA"/>
</dbReference>
<dbReference type="InterPro" id="IPR011990">
    <property type="entry name" value="TPR-like_helical_dom_sf"/>
</dbReference>
<dbReference type="Proteomes" id="UP000004095">
    <property type="component" value="Unassembled WGS sequence"/>
</dbReference>
<organism evidence="2 3">
    <name type="scientific">Microscilla marina ATCC 23134</name>
    <dbReference type="NCBI Taxonomy" id="313606"/>
    <lineage>
        <taxon>Bacteria</taxon>
        <taxon>Pseudomonadati</taxon>
        <taxon>Bacteroidota</taxon>
        <taxon>Cytophagia</taxon>
        <taxon>Cytophagales</taxon>
        <taxon>Microscillaceae</taxon>
        <taxon>Microscilla</taxon>
    </lineage>
</organism>
<keyword evidence="1" id="KW-1133">Transmembrane helix</keyword>